<reference evidence="2" key="1">
    <citation type="submission" date="2018-05" db="EMBL/GenBank/DDBJ databases">
        <authorList>
            <person name="Lanie J.A."/>
            <person name="Ng W.-L."/>
            <person name="Kazmierczak K.M."/>
            <person name="Andrzejewski T.M."/>
            <person name="Davidsen T.M."/>
            <person name="Wayne K.J."/>
            <person name="Tettelin H."/>
            <person name="Glass J.I."/>
            <person name="Rusch D."/>
            <person name="Podicherti R."/>
            <person name="Tsui H.-C.T."/>
            <person name="Winkler M.E."/>
        </authorList>
    </citation>
    <scope>NUCLEOTIDE SEQUENCE</scope>
</reference>
<accession>A0A382AZW1</accession>
<evidence type="ECO:0000256" key="1">
    <source>
        <dbReference type="SAM" id="MobiDB-lite"/>
    </source>
</evidence>
<protein>
    <submittedName>
        <fullName evidence="2">Uncharacterized protein</fullName>
    </submittedName>
</protein>
<gene>
    <name evidence="2" type="ORF">METZ01_LOCUS159397</name>
</gene>
<name>A0A382AZW1_9ZZZZ</name>
<dbReference type="AlphaFoldDB" id="A0A382AZW1"/>
<proteinExistence type="predicted"/>
<evidence type="ECO:0000313" key="2">
    <source>
        <dbReference type="EMBL" id="SVB06543.1"/>
    </source>
</evidence>
<dbReference type="EMBL" id="UINC01027387">
    <property type="protein sequence ID" value="SVB06543.1"/>
    <property type="molecule type" value="Genomic_DNA"/>
</dbReference>
<organism evidence="2">
    <name type="scientific">marine metagenome</name>
    <dbReference type="NCBI Taxonomy" id="408172"/>
    <lineage>
        <taxon>unclassified sequences</taxon>
        <taxon>metagenomes</taxon>
        <taxon>ecological metagenomes</taxon>
    </lineage>
</organism>
<feature type="region of interest" description="Disordered" evidence="1">
    <location>
        <begin position="87"/>
        <end position="121"/>
    </location>
</feature>
<sequence>MKITEKQLREVIQEAFNDGFFEEITEDILNDDVELTHLMKAFISELKRKRVVRGKKARYKVICPRGKKYIAAKKVCKRVSGAEKFRKKRGAKRAAIKRKRKMSKILKKRKKSMKIRKSRGM</sequence>